<reference evidence="3" key="1">
    <citation type="submission" date="2023-10" db="EMBL/GenBank/DDBJ databases">
        <authorList>
            <person name="Chen Y."/>
            <person name="Shah S."/>
            <person name="Dougan E. K."/>
            <person name="Thang M."/>
            <person name="Chan C."/>
        </authorList>
    </citation>
    <scope>NUCLEOTIDE SEQUENCE [LARGE SCALE GENOMIC DNA]</scope>
</reference>
<evidence type="ECO:0000256" key="1">
    <source>
        <dbReference type="SAM" id="MobiDB-lite"/>
    </source>
</evidence>
<organism evidence="3 4">
    <name type="scientific">Prorocentrum cordatum</name>
    <dbReference type="NCBI Taxonomy" id="2364126"/>
    <lineage>
        <taxon>Eukaryota</taxon>
        <taxon>Sar</taxon>
        <taxon>Alveolata</taxon>
        <taxon>Dinophyceae</taxon>
        <taxon>Prorocentrales</taxon>
        <taxon>Prorocentraceae</taxon>
        <taxon>Prorocentrum</taxon>
    </lineage>
</organism>
<protein>
    <recommendedName>
        <fullName evidence="5">Polycystin cation channel PKD1/PKD2 domain-containing protein</fullName>
    </recommendedName>
</protein>
<sequence>MADGGGGAPAEGRAAEGRSHGVVKTRDQKQLLEEKKNLEYDFKKVQDQLRQARASSEERAQELQECEHRKEELEQEVRSIRDGQSAALGADEKAKVVEIAEGCIRKYISTRDGRERTMTVDVHYFSGGDKTGAGLLGGSEGAGSRLLQTEVQLDWKVKKLANRAAKHWGLDERKVFFLDRDGRILPDEIQLSEVILPPRQRSASSASRRPEAPGAADALPALQGPPAERLALEGGAGSAGPPPGGAAAGALAPAGLRELRPPAGGGLPGLPQEAGGEVSEVCAVEGRNYKLTLVPAEAALQREDLTKPKGEKYDDFTFDLSALEHDLEQTRKKQGVGKTVEAVKMEDIPSLADLINKGKNKKMKQRQDKLCRRLEFFLFVIQTIVFYLTISPDSRQTILNRYVIEGSTTVLERFVPAERSTVGAAAFMNVTQHIEYSAWLKGPLRRGLYENTLRDLNVHPLAASAWAFKPEESDLSDLSFCPEAPAASTCNLSEAAPEPPTNDSSQQCYDGGLRRCKNRRVVQVFSDAARDCHSVPACRPQSKKSDLRSIGYSAVLPRWSMIDGKVNSYSDGIATRFNLSDPSDFDNAIPSMEDWRYGDVVLVAQMILVFVYSPTTNSVYAFQLLAEETLSGSIVTSRVSSVVSFVPDDAWMYFFHIMVFLTSCTTLLLELRRVFAWPRFTFVVTSLDDDDPELRGLTPEKRDEKKAEHMKKEIDEQREHGSVCTLIVFLLLPLVQLAVFIMFCLRNSVDADDMVTVSDKQISADVEDELFRRYRLQYFEEGLQLLLLFAVNALYWRYLLMFFPELQSTSNMAAQLARPLGYALLALLLVFLALSSFTFAVYSTKFFGWHAPIPTLLRAVAIAQGDSPGYDLYKLSPAAFTILILGVFVVVTMIMNNIALAIMVSYSKERDLRKNYQYHKQWQQHSWQSKKQAGADGQGSSFNPATAGLQFWVELDDKKRERSRFKKKDVST</sequence>
<evidence type="ECO:0000256" key="2">
    <source>
        <dbReference type="SAM" id="Phobius"/>
    </source>
</evidence>
<feature type="transmembrane region" description="Helical" evidence="2">
    <location>
        <begin position="650"/>
        <end position="669"/>
    </location>
</feature>
<feature type="region of interest" description="Disordered" evidence="1">
    <location>
        <begin position="256"/>
        <end position="275"/>
    </location>
</feature>
<accession>A0ABN9WGK6</accession>
<feature type="transmembrane region" description="Helical" evidence="2">
    <location>
        <begin position="820"/>
        <end position="842"/>
    </location>
</feature>
<proteinExistence type="predicted"/>
<feature type="region of interest" description="Disordered" evidence="1">
    <location>
        <begin position="51"/>
        <end position="70"/>
    </location>
</feature>
<feature type="compositionally biased region" description="Basic and acidic residues" evidence="1">
    <location>
        <begin position="55"/>
        <end position="70"/>
    </location>
</feature>
<dbReference type="EMBL" id="CAUYUJ010018611">
    <property type="protein sequence ID" value="CAK0884961.1"/>
    <property type="molecule type" value="Genomic_DNA"/>
</dbReference>
<feature type="transmembrane region" description="Helical" evidence="2">
    <location>
        <begin position="720"/>
        <end position="743"/>
    </location>
</feature>
<evidence type="ECO:0000313" key="3">
    <source>
        <dbReference type="EMBL" id="CAK0884961.1"/>
    </source>
</evidence>
<feature type="transmembrane region" description="Helical" evidence="2">
    <location>
        <begin position="878"/>
        <end position="904"/>
    </location>
</feature>
<keyword evidence="4" id="KW-1185">Reference proteome</keyword>
<keyword evidence="2" id="KW-0472">Membrane</keyword>
<comment type="caution">
    <text evidence="3">The sequence shown here is derived from an EMBL/GenBank/DDBJ whole genome shotgun (WGS) entry which is preliminary data.</text>
</comment>
<evidence type="ECO:0008006" key="5">
    <source>
        <dbReference type="Google" id="ProtNLM"/>
    </source>
</evidence>
<dbReference type="Proteomes" id="UP001189429">
    <property type="component" value="Unassembled WGS sequence"/>
</dbReference>
<feature type="region of interest" description="Disordered" evidence="1">
    <location>
        <begin position="1"/>
        <end position="30"/>
    </location>
</feature>
<feature type="compositionally biased region" description="Basic and acidic residues" evidence="1">
    <location>
        <begin position="13"/>
        <end position="30"/>
    </location>
</feature>
<keyword evidence="2" id="KW-1133">Transmembrane helix</keyword>
<evidence type="ECO:0000313" key="4">
    <source>
        <dbReference type="Proteomes" id="UP001189429"/>
    </source>
</evidence>
<gene>
    <name evidence="3" type="ORF">PCOR1329_LOCUS66711</name>
</gene>
<feature type="transmembrane region" description="Helical" evidence="2">
    <location>
        <begin position="782"/>
        <end position="800"/>
    </location>
</feature>
<keyword evidence="2" id="KW-0812">Transmembrane</keyword>
<name>A0ABN9WGK6_9DINO</name>
<feature type="region of interest" description="Disordered" evidence="1">
    <location>
        <begin position="199"/>
        <end position="250"/>
    </location>
</feature>
<feature type="compositionally biased region" description="Low complexity" evidence="1">
    <location>
        <begin position="199"/>
        <end position="216"/>
    </location>
</feature>